<dbReference type="GO" id="GO:0003735">
    <property type="term" value="F:structural constituent of ribosome"/>
    <property type="evidence" value="ECO:0007669"/>
    <property type="project" value="InterPro"/>
</dbReference>
<gene>
    <name evidence="6" type="ORF">SODALDRAFT_331190</name>
</gene>
<keyword evidence="7" id="KW-1185">Reference proteome</keyword>
<dbReference type="GeneID" id="39579875"/>
<dbReference type="Pfam" id="PF01084">
    <property type="entry name" value="Ribosomal_S18"/>
    <property type="match status" value="1"/>
</dbReference>
<evidence type="ECO:0000256" key="4">
    <source>
        <dbReference type="ARBA" id="ARBA00035264"/>
    </source>
</evidence>
<sequence length="199" mass="22969">MPPRLPFIQSGSAPSSFLRRLARPLSTTPALSQYNPASNILTLDRQPAAQSAERVQNLVREKARAQSEAQQAKRRADLQLIQERKVSDDYMRQMPRRWQTGDVYAPHDLNPHQLAKWKRRGPSDVDVVDLLNVNPLDMYRNFAMISEYVTSTGQINSTRYTGLRPRNQRRMAKAIRRAMGMGIHPSVHYHPELLKKWTR</sequence>
<reference evidence="6 7" key="1">
    <citation type="journal article" date="2018" name="Mol. Ecol.">
        <title>The obligate alkalophilic soda-lake fungus Sodiomyces alkalinus has shifted to a protein diet.</title>
        <authorList>
            <person name="Grum-Grzhimaylo A.A."/>
            <person name="Falkoski D.L."/>
            <person name="van den Heuvel J."/>
            <person name="Valero-Jimenez C.A."/>
            <person name="Min B."/>
            <person name="Choi I.G."/>
            <person name="Lipzen A."/>
            <person name="Daum C.G."/>
            <person name="Aanen D.K."/>
            <person name="Tsang A."/>
            <person name="Henrissat B."/>
            <person name="Bilanenko E.N."/>
            <person name="de Vries R.P."/>
            <person name="van Kan J.A.L."/>
            <person name="Grigoriev I.V."/>
            <person name="Debets A.J.M."/>
        </authorList>
    </citation>
    <scope>NUCLEOTIDE SEQUENCE [LARGE SCALE GENOMIC DNA]</scope>
    <source>
        <strain evidence="6 7">F11</strain>
    </source>
</reference>
<dbReference type="SUPFAM" id="SSF46911">
    <property type="entry name" value="Ribosomal protein S18"/>
    <property type="match status" value="1"/>
</dbReference>
<dbReference type="STRING" id="1314773.A0A3N2Q3Y3"/>
<dbReference type="PANTHER" id="PTHR13479:SF40">
    <property type="entry name" value="SMALL RIBOSOMAL SUBUNIT PROTEIN BS18M"/>
    <property type="match status" value="1"/>
</dbReference>
<evidence type="ECO:0000313" key="6">
    <source>
        <dbReference type="EMBL" id="ROT41460.1"/>
    </source>
</evidence>
<protein>
    <recommendedName>
        <fullName evidence="4">Small ribosomal subunit protein bS18m</fullName>
    </recommendedName>
</protein>
<dbReference type="Gene3D" id="4.10.640.10">
    <property type="entry name" value="Ribosomal protein S18"/>
    <property type="match status" value="1"/>
</dbReference>
<evidence type="ECO:0000256" key="5">
    <source>
        <dbReference type="SAM" id="Coils"/>
    </source>
</evidence>
<dbReference type="PANTHER" id="PTHR13479">
    <property type="entry name" value="30S RIBOSOMAL PROTEIN S18"/>
    <property type="match status" value="1"/>
</dbReference>
<keyword evidence="5" id="KW-0175">Coiled coil</keyword>
<proteinExistence type="inferred from homology"/>
<dbReference type="OrthoDB" id="21463at2759"/>
<evidence type="ECO:0000256" key="2">
    <source>
        <dbReference type="ARBA" id="ARBA00022980"/>
    </source>
</evidence>
<dbReference type="GO" id="GO:0032543">
    <property type="term" value="P:mitochondrial translation"/>
    <property type="evidence" value="ECO:0007669"/>
    <property type="project" value="TreeGrafter"/>
</dbReference>
<dbReference type="InterPro" id="IPR001648">
    <property type="entry name" value="Ribosomal_bS18"/>
</dbReference>
<evidence type="ECO:0000313" key="7">
    <source>
        <dbReference type="Proteomes" id="UP000272025"/>
    </source>
</evidence>
<evidence type="ECO:0000256" key="1">
    <source>
        <dbReference type="ARBA" id="ARBA00005589"/>
    </source>
</evidence>
<feature type="coiled-coil region" evidence="5">
    <location>
        <begin position="48"/>
        <end position="82"/>
    </location>
</feature>
<keyword evidence="3" id="KW-0687">Ribonucleoprotein</keyword>
<dbReference type="InterPro" id="IPR036870">
    <property type="entry name" value="Ribosomal_bS18_sf"/>
</dbReference>
<organism evidence="6 7">
    <name type="scientific">Sodiomyces alkalinus (strain CBS 110278 / VKM F-3762 / F11)</name>
    <name type="common">Alkaliphilic filamentous fungus</name>
    <dbReference type="NCBI Taxonomy" id="1314773"/>
    <lineage>
        <taxon>Eukaryota</taxon>
        <taxon>Fungi</taxon>
        <taxon>Dikarya</taxon>
        <taxon>Ascomycota</taxon>
        <taxon>Pezizomycotina</taxon>
        <taxon>Sordariomycetes</taxon>
        <taxon>Hypocreomycetidae</taxon>
        <taxon>Glomerellales</taxon>
        <taxon>Plectosphaerellaceae</taxon>
        <taxon>Sodiomyces</taxon>
    </lineage>
</organism>
<evidence type="ECO:0000256" key="3">
    <source>
        <dbReference type="ARBA" id="ARBA00023274"/>
    </source>
</evidence>
<dbReference type="RefSeq" id="XP_028469266.1">
    <property type="nucleotide sequence ID" value="XM_028611397.1"/>
</dbReference>
<dbReference type="GO" id="GO:0070181">
    <property type="term" value="F:small ribosomal subunit rRNA binding"/>
    <property type="evidence" value="ECO:0007669"/>
    <property type="project" value="TreeGrafter"/>
</dbReference>
<dbReference type="GO" id="GO:0005763">
    <property type="term" value="C:mitochondrial small ribosomal subunit"/>
    <property type="evidence" value="ECO:0007669"/>
    <property type="project" value="TreeGrafter"/>
</dbReference>
<keyword evidence="2 6" id="KW-0689">Ribosomal protein</keyword>
<dbReference type="AlphaFoldDB" id="A0A3N2Q3Y3"/>
<dbReference type="EMBL" id="ML119052">
    <property type="protein sequence ID" value="ROT41460.1"/>
    <property type="molecule type" value="Genomic_DNA"/>
</dbReference>
<dbReference type="Proteomes" id="UP000272025">
    <property type="component" value="Unassembled WGS sequence"/>
</dbReference>
<comment type="similarity">
    <text evidence="1">Belongs to the bacterial ribosomal protein bS18 family.</text>
</comment>
<accession>A0A3N2Q3Y3</accession>
<name>A0A3N2Q3Y3_SODAK</name>